<keyword evidence="1" id="KW-1133">Transmembrane helix</keyword>
<feature type="transmembrane region" description="Helical" evidence="1">
    <location>
        <begin position="205"/>
        <end position="223"/>
    </location>
</feature>
<organism evidence="2 3">
    <name type="scientific">Dorea acetigenes</name>
    <dbReference type="NCBI Taxonomy" id="2981787"/>
    <lineage>
        <taxon>Bacteria</taxon>
        <taxon>Bacillati</taxon>
        <taxon>Bacillota</taxon>
        <taxon>Clostridia</taxon>
        <taxon>Lachnospirales</taxon>
        <taxon>Lachnospiraceae</taxon>
        <taxon>Dorea</taxon>
    </lineage>
</organism>
<evidence type="ECO:0000313" key="2">
    <source>
        <dbReference type="EMBL" id="MCU6687780.1"/>
    </source>
</evidence>
<feature type="transmembrane region" description="Helical" evidence="1">
    <location>
        <begin position="181"/>
        <end position="198"/>
    </location>
</feature>
<protein>
    <submittedName>
        <fullName evidence="2">ABC transporter permease</fullName>
    </submittedName>
</protein>
<dbReference type="RefSeq" id="WP_158371607.1">
    <property type="nucleotide sequence ID" value="NZ_JAOQJU010000026.1"/>
</dbReference>
<feature type="transmembrane region" description="Helical" evidence="1">
    <location>
        <begin position="12"/>
        <end position="35"/>
    </location>
</feature>
<gene>
    <name evidence="2" type="ORF">OCV99_14825</name>
</gene>
<comment type="caution">
    <text evidence="2">The sequence shown here is derived from an EMBL/GenBank/DDBJ whole genome shotgun (WGS) entry which is preliminary data.</text>
</comment>
<feature type="transmembrane region" description="Helical" evidence="1">
    <location>
        <begin position="91"/>
        <end position="110"/>
    </location>
</feature>
<accession>A0ABT2RQS6</accession>
<dbReference type="EMBL" id="JAOQJU010000026">
    <property type="protein sequence ID" value="MCU6687780.1"/>
    <property type="molecule type" value="Genomic_DNA"/>
</dbReference>
<feature type="transmembrane region" description="Helical" evidence="1">
    <location>
        <begin position="131"/>
        <end position="161"/>
    </location>
</feature>
<name>A0ABT2RQS6_9FIRM</name>
<dbReference type="PANTHER" id="PTHR37305:SF1">
    <property type="entry name" value="MEMBRANE PROTEIN"/>
    <property type="match status" value="1"/>
</dbReference>
<reference evidence="2 3" key="1">
    <citation type="journal article" date="2021" name="ISME Commun">
        <title>Automated analysis of genomic sequences facilitates high-throughput and comprehensive description of bacteria.</title>
        <authorList>
            <person name="Hitch T.C.A."/>
        </authorList>
    </citation>
    <scope>NUCLEOTIDE SEQUENCE [LARGE SCALE GENOMIC DNA]</scope>
    <source>
        <strain evidence="2 3">Sanger_03</strain>
    </source>
</reference>
<sequence length="286" mass="31569">MFNLLKMEIHRLIHSMFAWVILLFTVAAAIFSIVMTNLDIQASKEEPPVGLVIEEQTDESQTGLEAGIYVTGNEEWADGKIELGDLISVEMQSGLMAILCVIFAALFANADQKNGFIKNIAGQFPWRGKLILSKFIAIAAWIFVLMAVFSVVIVTAGLLFWSDKVYLASMFPLVKLLSVQYLLHLGLAALTMFFTVLTRSTAFSMAAGIMICSGLTAIPYSGVNQLISNVKPHWNFDINNYVMESNIRMIDVASAQEVLVRAAVVGIVFVIFSIVLAMVTMKKRDI</sequence>
<keyword evidence="3" id="KW-1185">Reference proteome</keyword>
<keyword evidence="1" id="KW-0812">Transmembrane</keyword>
<feature type="transmembrane region" description="Helical" evidence="1">
    <location>
        <begin position="258"/>
        <end position="279"/>
    </location>
</feature>
<dbReference type="PANTHER" id="PTHR37305">
    <property type="entry name" value="INTEGRAL MEMBRANE PROTEIN-RELATED"/>
    <property type="match status" value="1"/>
</dbReference>
<keyword evidence="1" id="KW-0472">Membrane</keyword>
<dbReference type="Proteomes" id="UP001652431">
    <property type="component" value="Unassembled WGS sequence"/>
</dbReference>
<evidence type="ECO:0000313" key="3">
    <source>
        <dbReference type="Proteomes" id="UP001652431"/>
    </source>
</evidence>
<evidence type="ECO:0000256" key="1">
    <source>
        <dbReference type="SAM" id="Phobius"/>
    </source>
</evidence>
<proteinExistence type="predicted"/>